<reference evidence="3" key="1">
    <citation type="submission" date="2022-11" db="UniProtKB">
        <authorList>
            <consortium name="WormBaseParasite"/>
        </authorList>
    </citation>
    <scope>IDENTIFICATION</scope>
</reference>
<organism evidence="2 3">
    <name type="scientific">Romanomermis culicivorax</name>
    <name type="common">Nematode worm</name>
    <dbReference type="NCBI Taxonomy" id="13658"/>
    <lineage>
        <taxon>Eukaryota</taxon>
        <taxon>Metazoa</taxon>
        <taxon>Ecdysozoa</taxon>
        <taxon>Nematoda</taxon>
        <taxon>Enoplea</taxon>
        <taxon>Dorylaimia</taxon>
        <taxon>Mermithida</taxon>
        <taxon>Mermithoidea</taxon>
        <taxon>Mermithidae</taxon>
        <taxon>Romanomermis</taxon>
    </lineage>
</organism>
<evidence type="ECO:0000313" key="3">
    <source>
        <dbReference type="WBParaSite" id="nRc.2.0.1.t21477-RA"/>
    </source>
</evidence>
<feature type="compositionally biased region" description="Basic residues" evidence="1">
    <location>
        <begin position="1"/>
        <end position="15"/>
    </location>
</feature>
<evidence type="ECO:0000256" key="1">
    <source>
        <dbReference type="SAM" id="MobiDB-lite"/>
    </source>
</evidence>
<sequence length="121" mass="13887">MGSKHQRFYKARGGNRRPGPSNFDEDHNRFSDLSGDNFQKNSRYRFQRNGYNNRRFQKSRGPNNVVANQAPQRVVSSPWSKITVISGKALGHAKLFSELSNYTSDNLNPVLFRYTDMIGDT</sequence>
<dbReference type="AlphaFoldDB" id="A0A915J4T6"/>
<evidence type="ECO:0000313" key="2">
    <source>
        <dbReference type="Proteomes" id="UP000887565"/>
    </source>
</evidence>
<name>A0A915J4T6_ROMCU</name>
<proteinExistence type="predicted"/>
<dbReference type="Proteomes" id="UP000887565">
    <property type="component" value="Unplaced"/>
</dbReference>
<dbReference type="WBParaSite" id="nRc.2.0.1.t21477-RA">
    <property type="protein sequence ID" value="nRc.2.0.1.t21477-RA"/>
    <property type="gene ID" value="nRc.2.0.1.g21477"/>
</dbReference>
<keyword evidence="2" id="KW-1185">Reference proteome</keyword>
<feature type="region of interest" description="Disordered" evidence="1">
    <location>
        <begin position="1"/>
        <end position="42"/>
    </location>
</feature>
<accession>A0A915J4T6</accession>
<protein>
    <submittedName>
        <fullName evidence="3">Uncharacterized protein</fullName>
    </submittedName>
</protein>